<dbReference type="GO" id="GO:0004497">
    <property type="term" value="F:monooxygenase activity"/>
    <property type="evidence" value="ECO:0007669"/>
    <property type="project" value="UniProtKB-KW"/>
</dbReference>
<dbReference type="RefSeq" id="WP_035233474.1">
    <property type="nucleotide sequence ID" value="NZ_ARXV01000010.1"/>
</dbReference>
<keyword evidence="2" id="KW-0560">Oxidoreductase</keyword>
<accession>A0A095TPB3</accession>
<dbReference type="PATRIC" id="fig|1177154.3.peg.2576"/>
<dbReference type="InterPro" id="IPR051209">
    <property type="entry name" value="FAD-bind_Monooxygenase_sf"/>
</dbReference>
<evidence type="ECO:0000313" key="2">
    <source>
        <dbReference type="EMBL" id="KGD64238.1"/>
    </source>
</evidence>
<sequence>MNMAAVAIHNPRPSVTPDHEVIIIGAGISGIGAAIQLRADGIKDILILERSKDVGGTWRDNRYPGIAVDITSFTYSFSFEQNANWSRVFAPGNELYQYTRQVTSKYGIYPLIRFGVEVASARFDLDSHAWLIDLTDGRRLSARHIVSACGGLISPKMPDIEGLDTFQGNVIHTARWPDDLDLSDKRVAVIGTGATAVQLIPKIARQARQLDVYQRTPIWVLKKPDQTLPGWLKVLFRTVPGLQRSLRGATDTVSETLMVLSAIYYRQAPWLVRMCEKAGINNLREQLPNRQDLWQALTPKYGFGCKRPTFSNDYFRTFARNNVELVTTPIKRITSRGITTQDGRSRRIDTLILATGYKTFEKGNIPSFDVIGSNNINLGDFWHDYRYQAYEGLTIPGYPNFYIMLGPYALIGTSYFKMVEGNAIHLSRCIREANRRGASQVEIRQSVHDAYFRNIQKRQQNTVFLNHNCALSNSYYFDHHGDAPMLRPSTSLEMLWRAKHLPMDHYRFSVLAGHTPSRHDGGRQACEPHPQLPEKGIPAKQTDNNSQ</sequence>
<organism evidence="2 3">
    <name type="scientific">Alcanivorax nanhaiticus</name>
    <dbReference type="NCBI Taxonomy" id="1177154"/>
    <lineage>
        <taxon>Bacteria</taxon>
        <taxon>Pseudomonadati</taxon>
        <taxon>Pseudomonadota</taxon>
        <taxon>Gammaproteobacteria</taxon>
        <taxon>Oceanospirillales</taxon>
        <taxon>Alcanivoracaceae</taxon>
        <taxon>Alcanivorax</taxon>
    </lineage>
</organism>
<dbReference type="OrthoDB" id="9766402at2"/>
<dbReference type="PRINTS" id="PR00419">
    <property type="entry name" value="ADXRDTASE"/>
</dbReference>
<protein>
    <submittedName>
        <fullName evidence="2">Monooxygenase</fullName>
    </submittedName>
</protein>
<dbReference type="SUPFAM" id="SSF51905">
    <property type="entry name" value="FAD/NAD(P)-binding domain"/>
    <property type="match status" value="1"/>
</dbReference>
<keyword evidence="3" id="KW-1185">Reference proteome</keyword>
<dbReference type="AlphaFoldDB" id="A0A095TPB3"/>
<dbReference type="Pfam" id="PF13738">
    <property type="entry name" value="Pyr_redox_3"/>
    <property type="match status" value="1"/>
</dbReference>
<name>A0A095TPB3_9GAMM</name>
<dbReference type="PANTHER" id="PTHR42877">
    <property type="entry name" value="L-ORNITHINE N(5)-MONOOXYGENASE-RELATED"/>
    <property type="match status" value="1"/>
</dbReference>
<dbReference type="InterPro" id="IPR036188">
    <property type="entry name" value="FAD/NAD-bd_sf"/>
</dbReference>
<keyword evidence="2" id="KW-0503">Monooxygenase</keyword>
<dbReference type="PANTHER" id="PTHR42877:SF4">
    <property type="entry name" value="FAD_NAD(P)-BINDING DOMAIN-CONTAINING PROTEIN-RELATED"/>
    <property type="match status" value="1"/>
</dbReference>
<comment type="caution">
    <text evidence="2">The sequence shown here is derived from an EMBL/GenBank/DDBJ whole genome shotgun (WGS) entry which is preliminary data.</text>
</comment>
<proteinExistence type="predicted"/>
<reference evidence="2 3" key="1">
    <citation type="submission" date="2012-09" db="EMBL/GenBank/DDBJ databases">
        <title>Genome Sequence of alkane-degrading Bacterium Alcanivorax sp. 19-m-6.</title>
        <authorList>
            <person name="Lai Q."/>
            <person name="Shao Z."/>
        </authorList>
    </citation>
    <scope>NUCLEOTIDE SEQUENCE [LARGE SCALE GENOMIC DNA]</scope>
    <source>
        <strain evidence="2 3">19-m-6</strain>
    </source>
</reference>
<dbReference type="Proteomes" id="UP000029444">
    <property type="component" value="Unassembled WGS sequence"/>
</dbReference>
<feature type="region of interest" description="Disordered" evidence="1">
    <location>
        <begin position="512"/>
        <end position="547"/>
    </location>
</feature>
<dbReference type="eggNOG" id="COG2072">
    <property type="taxonomic scope" value="Bacteria"/>
</dbReference>
<dbReference type="Gene3D" id="3.50.50.60">
    <property type="entry name" value="FAD/NAD(P)-binding domain"/>
    <property type="match status" value="2"/>
</dbReference>
<gene>
    <name evidence="2" type="ORF">Y5S_02540</name>
</gene>
<evidence type="ECO:0000313" key="3">
    <source>
        <dbReference type="Proteomes" id="UP000029444"/>
    </source>
</evidence>
<evidence type="ECO:0000256" key="1">
    <source>
        <dbReference type="SAM" id="MobiDB-lite"/>
    </source>
</evidence>
<dbReference type="STRING" id="1177154.Y5S_02540"/>
<dbReference type="EMBL" id="ARXV01000010">
    <property type="protein sequence ID" value="KGD64238.1"/>
    <property type="molecule type" value="Genomic_DNA"/>
</dbReference>